<accession>A0A9Q0KX82</accession>
<evidence type="ECO:0000256" key="1">
    <source>
        <dbReference type="ARBA" id="ARBA00004167"/>
    </source>
</evidence>
<evidence type="ECO:0000256" key="2">
    <source>
        <dbReference type="ARBA" id="ARBA00022729"/>
    </source>
</evidence>
<dbReference type="AlphaFoldDB" id="A0A9Q0KX82"/>
<evidence type="ECO:0000313" key="4">
    <source>
        <dbReference type="EMBL" id="KAJ4978517.1"/>
    </source>
</evidence>
<comment type="caution">
    <text evidence="4">The sequence shown here is derived from an EMBL/GenBank/DDBJ whole genome shotgun (WGS) entry which is preliminary data.</text>
</comment>
<comment type="subcellular location">
    <subcellularLocation>
        <location evidence="1">Membrane</location>
        <topology evidence="1">Single-pass membrane protein</topology>
    </subcellularLocation>
</comment>
<feature type="domain" description="Wall-associated receptor kinase galacturonan-binding" evidence="3">
    <location>
        <begin position="6"/>
        <end position="63"/>
    </location>
</feature>
<proteinExistence type="predicted"/>
<dbReference type="GO" id="GO:0016020">
    <property type="term" value="C:membrane"/>
    <property type="evidence" value="ECO:0007669"/>
    <property type="project" value="UniProtKB-SubCell"/>
</dbReference>
<dbReference type="OrthoDB" id="4062651at2759"/>
<dbReference type="EMBL" id="JAMYWD010000002">
    <property type="protein sequence ID" value="KAJ4978517.1"/>
    <property type="molecule type" value="Genomic_DNA"/>
</dbReference>
<organism evidence="4 5">
    <name type="scientific">Protea cynaroides</name>
    <dbReference type="NCBI Taxonomy" id="273540"/>
    <lineage>
        <taxon>Eukaryota</taxon>
        <taxon>Viridiplantae</taxon>
        <taxon>Streptophyta</taxon>
        <taxon>Embryophyta</taxon>
        <taxon>Tracheophyta</taxon>
        <taxon>Spermatophyta</taxon>
        <taxon>Magnoliopsida</taxon>
        <taxon>Proteales</taxon>
        <taxon>Proteaceae</taxon>
        <taxon>Protea</taxon>
    </lineage>
</organism>
<reference evidence="4" key="1">
    <citation type="journal article" date="2023" name="Plant J.">
        <title>The genome of the king protea, Protea cynaroides.</title>
        <authorList>
            <person name="Chang J."/>
            <person name="Duong T.A."/>
            <person name="Schoeman C."/>
            <person name="Ma X."/>
            <person name="Roodt D."/>
            <person name="Barker N."/>
            <person name="Li Z."/>
            <person name="Van de Peer Y."/>
            <person name="Mizrachi E."/>
        </authorList>
    </citation>
    <scope>NUCLEOTIDE SEQUENCE</scope>
    <source>
        <tissue evidence="4">Young leaves</tissue>
    </source>
</reference>
<dbReference type="InterPro" id="IPR025287">
    <property type="entry name" value="WAK_GUB"/>
</dbReference>
<keyword evidence="5" id="KW-1185">Reference proteome</keyword>
<gene>
    <name evidence="4" type="ORF">NE237_009297</name>
</gene>
<dbReference type="Pfam" id="PF13947">
    <property type="entry name" value="GUB_WAK_bind"/>
    <property type="match status" value="1"/>
</dbReference>
<evidence type="ECO:0000313" key="5">
    <source>
        <dbReference type="Proteomes" id="UP001141806"/>
    </source>
</evidence>
<dbReference type="Proteomes" id="UP001141806">
    <property type="component" value="Unassembled WGS sequence"/>
</dbReference>
<dbReference type="PANTHER" id="PTHR33491">
    <property type="entry name" value="OSJNBA0016N04.9 PROTEIN"/>
    <property type="match status" value="1"/>
</dbReference>
<evidence type="ECO:0000259" key="3">
    <source>
        <dbReference type="Pfam" id="PF13947"/>
    </source>
</evidence>
<sequence length="256" mass="28350">MAQPGCNETCGNISVPYPFGMGDTNCYRNLAFLVICNDTYYDPPKLFNLGNKEILDISLQGQQRILDYVGRDCYNSQGNSISGSQREYDYWLGGISTNISVFIDLLGFTISDTANKFTALGCDTEAYFNANNSVSTSGCIMSCPNKGVLINGSCDGVGCCQTSVPKGFNGMSIVVSSIYNHTGVYDFNPCGYAFIVDYNWYNFSTSDVLNFTHNIDETGYSRVPIVYDWAIDGAIVLETSNSSDWPFDKRLFLKWK</sequence>
<protein>
    <recommendedName>
        <fullName evidence="3">Wall-associated receptor kinase galacturonan-binding domain-containing protein</fullName>
    </recommendedName>
</protein>
<keyword evidence="2" id="KW-0732">Signal</keyword>
<name>A0A9Q0KX82_9MAGN</name>
<dbReference type="GO" id="GO:0030247">
    <property type="term" value="F:polysaccharide binding"/>
    <property type="evidence" value="ECO:0007669"/>
    <property type="project" value="InterPro"/>
</dbReference>